<name>A0A1Y4KZ42_9FIRM</name>
<dbReference type="RefSeq" id="WP_143287769.1">
    <property type="nucleotide sequence ID" value="NZ_NFKK01000055.1"/>
</dbReference>
<dbReference type="Gene3D" id="3.40.50.970">
    <property type="match status" value="1"/>
</dbReference>
<dbReference type="PANTHER" id="PTHR32154">
    <property type="entry name" value="PYRUVATE-FLAVODOXIN OXIDOREDUCTASE-RELATED"/>
    <property type="match status" value="1"/>
</dbReference>
<proteinExistence type="predicted"/>
<sequence>PLDVAVEDMKKNNYNSYFKKAGQKIVDLNNQAVDVGVSAAVKVEIPESWANAVDAPAQEIEATPFVKEIVLPMDRQQGDKLPISVFQKHGVLDGTWENGTSAYSKRGVATMVPKWDGSACIQCNRCAATCPHAAIRPVLLTEEEKANVPASFETVPAKGLGKDAPAYSYRMQISPYDCLGCGVCLTACPAKGALTMTPFDDMKPEQENFDKVAMNEAYLKKDVISDKNMKSVQFAKPYFQFSAACAGCAETTYIKLVSQLVGDRMYIG</sequence>
<dbReference type="SMART" id="SM00890">
    <property type="entry name" value="EKR"/>
    <property type="match status" value="1"/>
</dbReference>
<dbReference type="GO" id="GO:0016903">
    <property type="term" value="F:oxidoreductase activity, acting on the aldehyde or oxo group of donors"/>
    <property type="evidence" value="ECO:0007669"/>
    <property type="project" value="InterPro"/>
</dbReference>
<feature type="non-terminal residue" evidence="6">
    <location>
        <position position="268"/>
    </location>
</feature>
<comment type="caution">
    <text evidence="6">The sequence shown here is derived from an EMBL/GenBank/DDBJ whole genome shotgun (WGS) entry which is preliminary data.</text>
</comment>
<dbReference type="SUPFAM" id="SSF53323">
    <property type="entry name" value="Pyruvate-ferredoxin oxidoreductase, PFOR, domain III"/>
    <property type="match status" value="1"/>
</dbReference>
<dbReference type="EMBL" id="NFKK01000055">
    <property type="protein sequence ID" value="OUP48840.1"/>
    <property type="molecule type" value="Genomic_DNA"/>
</dbReference>
<keyword evidence="1" id="KW-0479">Metal-binding</keyword>
<evidence type="ECO:0000259" key="5">
    <source>
        <dbReference type="PROSITE" id="PS51379"/>
    </source>
</evidence>
<dbReference type="Pfam" id="PF12838">
    <property type="entry name" value="Fer4_7"/>
    <property type="match status" value="1"/>
</dbReference>
<dbReference type="Pfam" id="PF10371">
    <property type="entry name" value="EKR"/>
    <property type="match status" value="1"/>
</dbReference>
<keyword evidence="2" id="KW-0560">Oxidoreductase</keyword>
<evidence type="ECO:0000256" key="2">
    <source>
        <dbReference type="ARBA" id="ARBA00023002"/>
    </source>
</evidence>
<dbReference type="FunFam" id="3.30.70.20:FF:000022">
    <property type="entry name" value="Pyruvate:ferredoxin (Flavodoxin) oxidoreductase"/>
    <property type="match status" value="1"/>
</dbReference>
<evidence type="ECO:0000256" key="1">
    <source>
        <dbReference type="ARBA" id="ARBA00022723"/>
    </source>
</evidence>
<dbReference type="InterPro" id="IPR017896">
    <property type="entry name" value="4Fe4S_Fe-S-bd"/>
</dbReference>
<organism evidence="6 7">
    <name type="scientific">Butyricicoccus pullicaecorum</name>
    <dbReference type="NCBI Taxonomy" id="501571"/>
    <lineage>
        <taxon>Bacteria</taxon>
        <taxon>Bacillati</taxon>
        <taxon>Bacillota</taxon>
        <taxon>Clostridia</taxon>
        <taxon>Eubacteriales</taxon>
        <taxon>Butyricicoccaceae</taxon>
        <taxon>Butyricicoccus</taxon>
    </lineage>
</organism>
<dbReference type="PROSITE" id="PS51379">
    <property type="entry name" value="4FE4S_FER_2"/>
    <property type="match status" value="2"/>
</dbReference>
<dbReference type="InterPro" id="IPR002869">
    <property type="entry name" value="Pyrv_flavodox_OxRed_cen"/>
</dbReference>
<dbReference type="GO" id="GO:0006979">
    <property type="term" value="P:response to oxidative stress"/>
    <property type="evidence" value="ECO:0007669"/>
    <property type="project" value="TreeGrafter"/>
</dbReference>
<dbReference type="InterPro" id="IPR017900">
    <property type="entry name" value="4Fe4S_Fe_S_CS"/>
</dbReference>
<evidence type="ECO:0000256" key="4">
    <source>
        <dbReference type="ARBA" id="ARBA00023014"/>
    </source>
</evidence>
<keyword evidence="3" id="KW-0408">Iron</keyword>
<evidence type="ECO:0000313" key="6">
    <source>
        <dbReference type="EMBL" id="OUP48840.1"/>
    </source>
</evidence>
<evidence type="ECO:0000313" key="7">
    <source>
        <dbReference type="Proteomes" id="UP000195897"/>
    </source>
</evidence>
<keyword evidence="4" id="KW-0411">Iron-sulfur</keyword>
<dbReference type="AlphaFoldDB" id="A0A1Y4KZ42"/>
<feature type="domain" description="4Fe-4S ferredoxin-type" evidence="5">
    <location>
        <begin position="169"/>
        <end position="199"/>
    </location>
</feature>
<dbReference type="GO" id="GO:0046872">
    <property type="term" value="F:metal ion binding"/>
    <property type="evidence" value="ECO:0007669"/>
    <property type="project" value="UniProtKB-KW"/>
</dbReference>
<accession>A0A1Y4KZ42</accession>
<reference evidence="7" key="1">
    <citation type="submission" date="2017-04" db="EMBL/GenBank/DDBJ databases">
        <title>Function of individual gut microbiota members based on whole genome sequencing of pure cultures obtained from chicken caecum.</title>
        <authorList>
            <person name="Medvecky M."/>
            <person name="Cejkova D."/>
            <person name="Polansky O."/>
            <person name="Karasova D."/>
            <person name="Kubasova T."/>
            <person name="Cizek A."/>
            <person name="Rychlik I."/>
        </authorList>
    </citation>
    <scope>NUCLEOTIDE SEQUENCE [LARGE SCALE GENOMIC DNA]</scope>
    <source>
        <strain evidence="7">An180</strain>
    </source>
</reference>
<dbReference type="Gene3D" id="4.10.780.10">
    <property type="entry name" value="Pyruvate-flavodoxin oxidoreductase, EKR domain"/>
    <property type="match status" value="1"/>
</dbReference>
<dbReference type="PROSITE" id="PS00198">
    <property type="entry name" value="4FE4S_FER_1"/>
    <property type="match status" value="1"/>
</dbReference>
<dbReference type="Proteomes" id="UP000195897">
    <property type="component" value="Unassembled WGS sequence"/>
</dbReference>
<dbReference type="PANTHER" id="PTHR32154:SF0">
    <property type="entry name" value="PYRUVATE-FLAVODOXIN OXIDOREDUCTASE-RELATED"/>
    <property type="match status" value="1"/>
</dbReference>
<gene>
    <name evidence="6" type="ORF">B5F17_14515</name>
</gene>
<protein>
    <submittedName>
        <fullName evidence="6">Pyruvate:ferredoxin (Flavodoxin) oxidoreductase</fullName>
    </submittedName>
</protein>
<dbReference type="SUPFAM" id="SSF52518">
    <property type="entry name" value="Thiamin diphosphate-binding fold (THDP-binding)"/>
    <property type="match status" value="1"/>
</dbReference>
<dbReference type="SUPFAM" id="SSF54862">
    <property type="entry name" value="4Fe-4S ferredoxins"/>
    <property type="match status" value="1"/>
</dbReference>
<feature type="domain" description="4Fe-4S ferredoxin-type" evidence="5">
    <location>
        <begin position="111"/>
        <end position="140"/>
    </location>
</feature>
<dbReference type="InterPro" id="IPR037112">
    <property type="entry name" value="Pyrv-flavodox_OxR_EKR_sf"/>
</dbReference>
<dbReference type="Gene3D" id="3.30.70.20">
    <property type="match status" value="1"/>
</dbReference>
<dbReference type="InterPro" id="IPR019456">
    <property type="entry name" value="Pyrv-flavodox_OxRtase_EKR"/>
</dbReference>
<evidence type="ECO:0000256" key="3">
    <source>
        <dbReference type="ARBA" id="ARBA00023004"/>
    </source>
</evidence>
<feature type="non-terminal residue" evidence="6">
    <location>
        <position position="1"/>
    </location>
</feature>
<dbReference type="InterPro" id="IPR050722">
    <property type="entry name" value="Pyruvate:ferred/Flavod_OxRd"/>
</dbReference>
<dbReference type="InterPro" id="IPR029061">
    <property type="entry name" value="THDP-binding"/>
</dbReference>
<dbReference type="GO" id="GO:0051536">
    <property type="term" value="F:iron-sulfur cluster binding"/>
    <property type="evidence" value="ECO:0007669"/>
    <property type="project" value="UniProtKB-KW"/>
</dbReference>
<keyword evidence="6" id="KW-0670">Pyruvate</keyword>